<dbReference type="Pfam" id="PF20532">
    <property type="entry name" value="DUF6747"/>
    <property type="match status" value="1"/>
</dbReference>
<dbReference type="Proteomes" id="UP000004690">
    <property type="component" value="Unassembled WGS sequence"/>
</dbReference>
<dbReference type="HOGENOM" id="CLU_210971_0_0_10"/>
<evidence type="ECO:0000313" key="3">
    <source>
        <dbReference type="Proteomes" id="UP000004690"/>
    </source>
</evidence>
<reference evidence="2 3" key="1">
    <citation type="submission" date="2012-02" db="EMBL/GenBank/DDBJ databases">
        <title>Improved High-Quality Draft genome of Joostella marina DSM 19592.</title>
        <authorList>
            <consortium name="US DOE Joint Genome Institute (JGI-PGF)"/>
            <person name="Lucas S."/>
            <person name="Copeland A."/>
            <person name="Lapidus A."/>
            <person name="Bruce D."/>
            <person name="Goodwin L."/>
            <person name="Pitluck S."/>
            <person name="Peters L."/>
            <person name="Chertkov O."/>
            <person name="Ovchinnikova G."/>
            <person name="Kyrpides N."/>
            <person name="Mavromatis K."/>
            <person name="Detter J.C."/>
            <person name="Han C."/>
            <person name="Land M."/>
            <person name="Hauser L."/>
            <person name="Markowitz V."/>
            <person name="Cheng J.-F."/>
            <person name="Hugenholtz P."/>
            <person name="Woyke T."/>
            <person name="Wu D."/>
            <person name="Tindall B."/>
            <person name="Brambilla E."/>
            <person name="Klenk H.-P."/>
            <person name="Eisen J.A."/>
        </authorList>
    </citation>
    <scope>NUCLEOTIDE SEQUENCE [LARGE SCALE GENOMIC DNA]</scope>
    <source>
        <strain evidence="2 3">DSM 19592</strain>
    </source>
</reference>
<sequence>MTTLLLLKELYVSSFSELKNGYVATFLKVFSWFCFAILLVVIYAFFYRLFTGFPI</sequence>
<keyword evidence="1" id="KW-1133">Transmembrane helix</keyword>
<protein>
    <submittedName>
        <fullName evidence="2">Uncharacterized protein</fullName>
    </submittedName>
</protein>
<keyword evidence="1" id="KW-0472">Membrane</keyword>
<gene>
    <name evidence="2" type="ORF">JoomaDRAFT_1900</name>
</gene>
<accession>I3C5K5</accession>
<evidence type="ECO:0000313" key="2">
    <source>
        <dbReference type="EMBL" id="EIJ38898.1"/>
    </source>
</evidence>
<dbReference type="AlphaFoldDB" id="I3C5K5"/>
<name>I3C5K5_9FLAO</name>
<dbReference type="InterPro" id="IPR046635">
    <property type="entry name" value="DUF6747"/>
</dbReference>
<keyword evidence="1" id="KW-0812">Transmembrane</keyword>
<dbReference type="eggNOG" id="ENOG503318G">
    <property type="taxonomic scope" value="Bacteria"/>
</dbReference>
<evidence type="ECO:0000256" key="1">
    <source>
        <dbReference type="SAM" id="Phobius"/>
    </source>
</evidence>
<dbReference type="RefSeq" id="WP_008612212.1">
    <property type="nucleotide sequence ID" value="NZ_JH651379.1"/>
</dbReference>
<dbReference type="EMBL" id="JH651379">
    <property type="protein sequence ID" value="EIJ38898.1"/>
    <property type="molecule type" value="Genomic_DNA"/>
</dbReference>
<organism evidence="2 3">
    <name type="scientific">Galbibacter orientalis DSM 19592</name>
    <dbReference type="NCBI Taxonomy" id="926559"/>
    <lineage>
        <taxon>Bacteria</taxon>
        <taxon>Pseudomonadati</taxon>
        <taxon>Bacteroidota</taxon>
        <taxon>Flavobacteriia</taxon>
        <taxon>Flavobacteriales</taxon>
        <taxon>Flavobacteriaceae</taxon>
        <taxon>Galbibacter</taxon>
    </lineage>
</organism>
<feature type="transmembrane region" description="Helical" evidence="1">
    <location>
        <begin position="29"/>
        <end position="50"/>
    </location>
</feature>
<keyword evidence="3" id="KW-1185">Reference proteome</keyword>
<proteinExistence type="predicted"/>